<dbReference type="InterPro" id="IPR000014">
    <property type="entry name" value="PAS"/>
</dbReference>
<dbReference type="InterPro" id="IPR003018">
    <property type="entry name" value="GAF"/>
</dbReference>
<feature type="domain" description="PAC" evidence="11">
    <location>
        <begin position="417"/>
        <end position="469"/>
    </location>
</feature>
<dbReference type="EMBL" id="NBBJ01000003">
    <property type="protein sequence ID" value="OWK29812.1"/>
    <property type="molecule type" value="Genomic_DNA"/>
</dbReference>
<evidence type="ECO:0000256" key="2">
    <source>
        <dbReference type="ARBA" id="ARBA00006402"/>
    </source>
</evidence>
<dbReference type="SUPFAM" id="SSF47384">
    <property type="entry name" value="Homodimeric domain of signal transducing histidine kinase"/>
    <property type="match status" value="1"/>
</dbReference>
<dbReference type="InterPro" id="IPR036097">
    <property type="entry name" value="HisK_dim/P_sf"/>
</dbReference>
<dbReference type="InterPro" id="IPR011006">
    <property type="entry name" value="CheY-like_superfamily"/>
</dbReference>
<feature type="modified residue" description="4-aspartylphosphate" evidence="7">
    <location>
        <position position="926"/>
    </location>
</feature>
<dbReference type="SMART" id="SM00065">
    <property type="entry name" value="GAF"/>
    <property type="match status" value="1"/>
</dbReference>
<dbReference type="Gene3D" id="3.30.450.20">
    <property type="entry name" value="PAS domain"/>
    <property type="match status" value="3"/>
</dbReference>
<evidence type="ECO:0000259" key="10">
    <source>
        <dbReference type="PROSITE" id="PS50110"/>
    </source>
</evidence>
<evidence type="ECO:0000259" key="11">
    <source>
        <dbReference type="PROSITE" id="PS50113"/>
    </source>
</evidence>
<dbReference type="PROSITE" id="PS50046">
    <property type="entry name" value="PHYTOCHROME_2"/>
    <property type="match status" value="1"/>
</dbReference>
<dbReference type="InterPro" id="IPR013656">
    <property type="entry name" value="PAS_4"/>
</dbReference>
<evidence type="ECO:0000256" key="5">
    <source>
        <dbReference type="ARBA" id="ARBA00022679"/>
    </source>
</evidence>
<dbReference type="CDD" id="cd00082">
    <property type="entry name" value="HisKA"/>
    <property type="match status" value="1"/>
</dbReference>
<dbReference type="SUPFAM" id="SSF52172">
    <property type="entry name" value="CheY-like"/>
    <property type="match status" value="1"/>
</dbReference>
<dbReference type="CDD" id="cd00130">
    <property type="entry name" value="PAS"/>
    <property type="match status" value="2"/>
</dbReference>
<dbReference type="AlphaFoldDB" id="A0A245ZJ87"/>
<dbReference type="SMART" id="SM00387">
    <property type="entry name" value="HATPase_c"/>
    <property type="match status" value="1"/>
</dbReference>
<dbReference type="Pfam" id="PF02518">
    <property type="entry name" value="HATPase_c"/>
    <property type="match status" value="1"/>
</dbReference>
<dbReference type="Gene3D" id="1.10.287.130">
    <property type="match status" value="1"/>
</dbReference>
<dbReference type="PRINTS" id="PR00344">
    <property type="entry name" value="BCTRLSENSOR"/>
</dbReference>
<evidence type="ECO:0000259" key="8">
    <source>
        <dbReference type="PROSITE" id="PS50046"/>
    </source>
</evidence>
<accession>A0A245ZJ87</accession>
<organism evidence="12 13">
    <name type="scientific">Sphingomonas mucosissima</name>
    <dbReference type="NCBI Taxonomy" id="370959"/>
    <lineage>
        <taxon>Bacteria</taxon>
        <taxon>Pseudomonadati</taxon>
        <taxon>Pseudomonadota</taxon>
        <taxon>Alphaproteobacteria</taxon>
        <taxon>Sphingomonadales</taxon>
        <taxon>Sphingomonadaceae</taxon>
        <taxon>Sphingomonas</taxon>
    </lineage>
</organism>
<evidence type="ECO:0000259" key="9">
    <source>
        <dbReference type="PROSITE" id="PS50109"/>
    </source>
</evidence>
<dbReference type="InterPro" id="IPR005467">
    <property type="entry name" value="His_kinase_dom"/>
</dbReference>
<gene>
    <name evidence="12" type="ORF">SPMU_22340</name>
</gene>
<feature type="domain" description="PAC" evidence="11">
    <location>
        <begin position="117"/>
        <end position="170"/>
    </location>
</feature>
<dbReference type="InterPro" id="IPR016132">
    <property type="entry name" value="Phyto_chromo_attachment"/>
</dbReference>
<comment type="catalytic activity">
    <reaction evidence="1">
        <text>ATP + protein L-histidine = ADP + protein N-phospho-L-histidine.</text>
        <dbReference type="EC" id="2.7.13.3"/>
    </reaction>
</comment>
<sequence>MEEHVVPTPEQIGLIGGGDMGELIRGKDWSATPLGPIQTWPAALKANVQTVLSSPVAMAVLWGLEGILIYNDGYAAMCGRRHPAALGAAILDVWPEVRAFNERVIRAGMAGESLSFHAQELELRRDDRPERVWMDLEFLPIRDQEGRPIGSLAIVMDITARVVAERRLERSKELYRFLDELGQAVASLHDADDVLRVTTCMVGAHLGLSNCAYADMDADEDGFTIRGDWHAPGSPSIVGRYRLADFGKLAVERLSAGEPLIINDNLAELAPEEAKSFQDIGIAATICMPLKKNGRLHALMAIHHAAPRVWTEDELSLIRQVTERSWAHIERVGAEANLRASEEQLRLAIDAAEIGMWDVDEVNNTLFWQARVRAMFGISSGVPNTMDDFYGGIHPEDLAATAAAYAAAADPERRAVYDVEYRTIGKEDGIVRWIAAKGRGVFSDGRCLRVIGTAIDITERKKTEQALRDLNRTLERRVADGLAERKLLADVVENTTAIIFVADREYRWLAINKAAAEAFHTVYGITPKVGDSMLEVIDHLPEEREHMRRVWARALAGEEFTTQEEFGDPALKRHCFQLNFNVLRDPAGRQVGACQISHDVTERIAEQRRLAEAEEQLRQAQKVEALGQLTGGVAHDFNNLLTPIIGSLDLLVRRGIGNERERQLVAGALQSAERARTLVQRLLAFARRQPLQPTAIDVRALVTGMGDLVASTTGPQVKVVIEAAEDLPAARADYNQVEMALLNLAVNARDAMPEGGTIRITAAPRTVADDVESPAELKPGRYVMVSVADTGVGMDADTLARAIEPFFSTKGVGKGTGLGLSMVHGLARQLGGGIRIFSQPGVGTNVELWLPTAAEAAHPHLPGAEEPAPHGGRRGKALLVDDEEAVRTATAHMLEEAGFTVIEAASGDAALQMLGEQPDLAALVTDHLMPGMDGTQLARRARLIRPGLPCLIISGYADVEGVAPDLPRLAKPFRAKELIDALDAVLGAGAEPAPAGLTIAASSS</sequence>
<dbReference type="InterPro" id="IPR001789">
    <property type="entry name" value="Sig_transdc_resp-reg_receiver"/>
</dbReference>
<dbReference type="Gene3D" id="3.30.450.40">
    <property type="match status" value="1"/>
</dbReference>
<keyword evidence="5" id="KW-0808">Transferase</keyword>
<evidence type="ECO:0000256" key="4">
    <source>
        <dbReference type="ARBA" id="ARBA00022553"/>
    </source>
</evidence>
<dbReference type="SUPFAM" id="SSF55785">
    <property type="entry name" value="PYP-like sensor domain (PAS domain)"/>
    <property type="match status" value="3"/>
</dbReference>
<keyword evidence="13" id="KW-1185">Reference proteome</keyword>
<dbReference type="Pfam" id="PF08447">
    <property type="entry name" value="PAS_3"/>
    <property type="match status" value="1"/>
</dbReference>
<dbReference type="SUPFAM" id="SSF55874">
    <property type="entry name" value="ATPase domain of HSP90 chaperone/DNA topoisomerase II/histidine kinase"/>
    <property type="match status" value="1"/>
</dbReference>
<dbReference type="NCBIfam" id="TIGR00229">
    <property type="entry name" value="sensory_box"/>
    <property type="match status" value="3"/>
</dbReference>
<dbReference type="GO" id="GO:0000155">
    <property type="term" value="F:phosphorelay sensor kinase activity"/>
    <property type="evidence" value="ECO:0007669"/>
    <property type="project" value="InterPro"/>
</dbReference>
<feature type="domain" description="Histidine kinase" evidence="9">
    <location>
        <begin position="632"/>
        <end position="854"/>
    </location>
</feature>
<evidence type="ECO:0000256" key="3">
    <source>
        <dbReference type="ARBA" id="ARBA00012438"/>
    </source>
</evidence>
<dbReference type="SMART" id="SM00448">
    <property type="entry name" value="REC"/>
    <property type="match status" value="1"/>
</dbReference>
<dbReference type="Gene3D" id="3.40.50.2300">
    <property type="match status" value="1"/>
</dbReference>
<keyword evidence="6" id="KW-0418">Kinase</keyword>
<evidence type="ECO:0000256" key="7">
    <source>
        <dbReference type="PROSITE-ProRule" id="PRU00169"/>
    </source>
</evidence>
<dbReference type="InterPro" id="IPR004358">
    <property type="entry name" value="Sig_transdc_His_kin-like_C"/>
</dbReference>
<dbReference type="InterPro" id="IPR000700">
    <property type="entry name" value="PAS-assoc_C"/>
</dbReference>
<dbReference type="Pfam" id="PF01590">
    <property type="entry name" value="GAF"/>
    <property type="match status" value="1"/>
</dbReference>
<dbReference type="InterPro" id="IPR029016">
    <property type="entry name" value="GAF-like_dom_sf"/>
</dbReference>
<dbReference type="SUPFAM" id="SSF55781">
    <property type="entry name" value="GAF domain-like"/>
    <property type="match status" value="1"/>
</dbReference>
<dbReference type="PANTHER" id="PTHR43065:SF42">
    <property type="entry name" value="TWO-COMPONENT SENSOR PPRA"/>
    <property type="match status" value="1"/>
</dbReference>
<dbReference type="InterPro" id="IPR003594">
    <property type="entry name" value="HATPase_dom"/>
</dbReference>
<dbReference type="RefSeq" id="WP_211275775.1">
    <property type="nucleotide sequence ID" value="NZ_NBBJ01000003.1"/>
</dbReference>
<dbReference type="PROSITE" id="PS50109">
    <property type="entry name" value="HIS_KIN"/>
    <property type="match status" value="1"/>
</dbReference>
<dbReference type="EC" id="2.7.13.3" evidence="3"/>
<dbReference type="Pfam" id="PF08448">
    <property type="entry name" value="PAS_4"/>
    <property type="match status" value="2"/>
</dbReference>
<dbReference type="Proteomes" id="UP000197783">
    <property type="component" value="Unassembled WGS sequence"/>
</dbReference>
<protein>
    <recommendedName>
        <fullName evidence="3">histidine kinase</fullName>
        <ecNumber evidence="3">2.7.13.3</ecNumber>
    </recommendedName>
</protein>
<dbReference type="Pfam" id="PF00072">
    <property type="entry name" value="Response_reg"/>
    <property type="match status" value="1"/>
</dbReference>
<keyword evidence="4 7" id="KW-0597">Phosphoprotein</keyword>
<dbReference type="SMART" id="SM00388">
    <property type="entry name" value="HisKA"/>
    <property type="match status" value="1"/>
</dbReference>
<dbReference type="PANTHER" id="PTHR43065">
    <property type="entry name" value="SENSOR HISTIDINE KINASE"/>
    <property type="match status" value="1"/>
</dbReference>
<feature type="domain" description="Response regulatory" evidence="10">
    <location>
        <begin position="876"/>
        <end position="986"/>
    </location>
</feature>
<evidence type="ECO:0000313" key="13">
    <source>
        <dbReference type="Proteomes" id="UP000197783"/>
    </source>
</evidence>
<dbReference type="SMART" id="SM00091">
    <property type="entry name" value="PAS"/>
    <property type="match status" value="3"/>
</dbReference>
<dbReference type="PROSITE" id="PS50110">
    <property type="entry name" value="RESPONSE_REGULATORY"/>
    <property type="match status" value="1"/>
</dbReference>
<feature type="domain" description="Phytochrome chromophore attachment site" evidence="8">
    <location>
        <begin position="262"/>
        <end position="324"/>
    </location>
</feature>
<evidence type="ECO:0000313" key="12">
    <source>
        <dbReference type="EMBL" id="OWK29812.1"/>
    </source>
</evidence>
<dbReference type="InterPro" id="IPR003661">
    <property type="entry name" value="HisK_dim/P_dom"/>
</dbReference>
<dbReference type="SMART" id="SM00086">
    <property type="entry name" value="PAC"/>
    <property type="match status" value="2"/>
</dbReference>
<proteinExistence type="inferred from homology"/>
<reference evidence="12 13" key="1">
    <citation type="submission" date="2017-03" db="EMBL/GenBank/DDBJ databases">
        <title>Genome sequence of Sphingomonas mucosissima DSM 17494.</title>
        <authorList>
            <person name="Poehlein A."/>
            <person name="Wuebbeler J.H."/>
            <person name="Steinbuechel A."/>
            <person name="Daniel R."/>
        </authorList>
    </citation>
    <scope>NUCLEOTIDE SEQUENCE [LARGE SCALE GENOMIC DNA]</scope>
    <source>
        <strain evidence="12 13">DSM 17494</strain>
    </source>
</reference>
<evidence type="ECO:0000256" key="1">
    <source>
        <dbReference type="ARBA" id="ARBA00000085"/>
    </source>
</evidence>
<dbReference type="Gene3D" id="2.10.70.100">
    <property type="match status" value="1"/>
</dbReference>
<dbReference type="InterPro" id="IPR013655">
    <property type="entry name" value="PAS_fold_3"/>
</dbReference>
<dbReference type="InterPro" id="IPR035965">
    <property type="entry name" value="PAS-like_dom_sf"/>
</dbReference>
<evidence type="ECO:0000256" key="6">
    <source>
        <dbReference type="ARBA" id="ARBA00022777"/>
    </source>
</evidence>
<dbReference type="Gene3D" id="3.30.565.10">
    <property type="entry name" value="Histidine kinase-like ATPase, C-terminal domain"/>
    <property type="match status" value="1"/>
</dbReference>
<dbReference type="Pfam" id="PF00512">
    <property type="entry name" value="HisKA"/>
    <property type="match status" value="1"/>
</dbReference>
<comment type="caution">
    <text evidence="12">The sequence shown here is derived from an EMBL/GenBank/DDBJ whole genome shotgun (WGS) entry which is preliminary data.</text>
</comment>
<dbReference type="InterPro" id="IPR001610">
    <property type="entry name" value="PAC"/>
</dbReference>
<dbReference type="InterPro" id="IPR036890">
    <property type="entry name" value="HATPase_C_sf"/>
</dbReference>
<comment type="similarity">
    <text evidence="2">In the N-terminal section; belongs to the phytochrome family.</text>
</comment>
<name>A0A245ZJ87_9SPHN</name>
<dbReference type="PROSITE" id="PS50113">
    <property type="entry name" value="PAC"/>
    <property type="match status" value="2"/>
</dbReference>